<name>A0AAD7B2M0_9AGAR</name>
<organism evidence="1 2">
    <name type="scientific">Roridomyces roridus</name>
    <dbReference type="NCBI Taxonomy" id="1738132"/>
    <lineage>
        <taxon>Eukaryota</taxon>
        <taxon>Fungi</taxon>
        <taxon>Dikarya</taxon>
        <taxon>Basidiomycota</taxon>
        <taxon>Agaricomycotina</taxon>
        <taxon>Agaricomycetes</taxon>
        <taxon>Agaricomycetidae</taxon>
        <taxon>Agaricales</taxon>
        <taxon>Marasmiineae</taxon>
        <taxon>Mycenaceae</taxon>
        <taxon>Roridomyces</taxon>
    </lineage>
</organism>
<dbReference type="InterPro" id="IPR036047">
    <property type="entry name" value="F-box-like_dom_sf"/>
</dbReference>
<gene>
    <name evidence="1" type="ORF">FB45DRAFT_1130723</name>
</gene>
<dbReference type="SUPFAM" id="SSF52047">
    <property type="entry name" value="RNI-like"/>
    <property type="match status" value="1"/>
</dbReference>
<accession>A0AAD7B2M0</accession>
<dbReference type="InterPro" id="IPR032675">
    <property type="entry name" value="LRR_dom_sf"/>
</dbReference>
<comment type="caution">
    <text evidence="1">The sequence shown here is derived from an EMBL/GenBank/DDBJ whole genome shotgun (WGS) entry which is preliminary data.</text>
</comment>
<sequence length="402" mass="44418">MSSAGELWTRIELLAADILCHTDDPKSTEQQLSITRSQLNAILDPIGRLPLEISSDIFLHYLPTPPTWEALSLLLLVSHAWNSIALSTPSLWNAIGDHRIPPARFTRVWEAWLDRGRDLPVSLSIRHIDRASFASIATNFGKHAPRFQTMELSPTGGTDLGRLTSRAHFGGLKSLTIQMLDDSYGSLEPFLELLRGAPDLVECNIVGTTFLSASTSLTHSTLQHLRIGTMEQIFCDAFILRHLTLPSLQTLCVSRYGIQVAHLHDFLVRSSPPLTSLQIILRVGDTTNETMRACLGLLGGLTDLGIVLPDAMASSLDLFTSAPHLLPVLQSLTVYEVFGHIQEGCRRILDFLAKRHASLRSFRLIIPDGQEEALGNADAPALREFQDQGIQIHVGTEQMNFL</sequence>
<evidence type="ECO:0000313" key="2">
    <source>
        <dbReference type="Proteomes" id="UP001221142"/>
    </source>
</evidence>
<reference evidence="1" key="1">
    <citation type="submission" date="2023-03" db="EMBL/GenBank/DDBJ databases">
        <title>Massive genome expansion in bonnet fungi (Mycena s.s.) driven by repeated elements and novel gene families across ecological guilds.</title>
        <authorList>
            <consortium name="Lawrence Berkeley National Laboratory"/>
            <person name="Harder C.B."/>
            <person name="Miyauchi S."/>
            <person name="Viragh M."/>
            <person name="Kuo A."/>
            <person name="Thoen E."/>
            <person name="Andreopoulos B."/>
            <person name="Lu D."/>
            <person name="Skrede I."/>
            <person name="Drula E."/>
            <person name="Henrissat B."/>
            <person name="Morin E."/>
            <person name="Kohler A."/>
            <person name="Barry K."/>
            <person name="LaButti K."/>
            <person name="Morin E."/>
            <person name="Salamov A."/>
            <person name="Lipzen A."/>
            <person name="Mereny Z."/>
            <person name="Hegedus B."/>
            <person name="Baldrian P."/>
            <person name="Stursova M."/>
            <person name="Weitz H."/>
            <person name="Taylor A."/>
            <person name="Grigoriev I.V."/>
            <person name="Nagy L.G."/>
            <person name="Martin F."/>
            <person name="Kauserud H."/>
        </authorList>
    </citation>
    <scope>NUCLEOTIDE SEQUENCE</scope>
    <source>
        <strain evidence="1">9284</strain>
    </source>
</reference>
<dbReference type="SUPFAM" id="SSF81383">
    <property type="entry name" value="F-box domain"/>
    <property type="match status" value="1"/>
</dbReference>
<keyword evidence="2" id="KW-1185">Reference proteome</keyword>
<proteinExistence type="predicted"/>
<protein>
    <recommendedName>
        <fullName evidence="3">F-box domain-containing protein</fullName>
    </recommendedName>
</protein>
<dbReference type="AlphaFoldDB" id="A0AAD7B2M0"/>
<evidence type="ECO:0008006" key="3">
    <source>
        <dbReference type="Google" id="ProtNLM"/>
    </source>
</evidence>
<dbReference type="Gene3D" id="3.80.10.10">
    <property type="entry name" value="Ribonuclease Inhibitor"/>
    <property type="match status" value="1"/>
</dbReference>
<evidence type="ECO:0000313" key="1">
    <source>
        <dbReference type="EMBL" id="KAJ7607949.1"/>
    </source>
</evidence>
<dbReference type="EMBL" id="JARKIF010000047">
    <property type="protein sequence ID" value="KAJ7607949.1"/>
    <property type="molecule type" value="Genomic_DNA"/>
</dbReference>
<dbReference type="Proteomes" id="UP001221142">
    <property type="component" value="Unassembled WGS sequence"/>
</dbReference>